<dbReference type="PROSITE" id="PS50294">
    <property type="entry name" value="WD_REPEATS_REGION"/>
    <property type="match status" value="4"/>
</dbReference>
<dbReference type="Ensembl" id="ENSOKIT00005073312.1">
    <property type="protein sequence ID" value="ENSOKIP00005068920.1"/>
    <property type="gene ID" value="ENSOKIG00005028218.1"/>
</dbReference>
<dbReference type="InterPro" id="IPR036322">
    <property type="entry name" value="WD40_repeat_dom_sf"/>
</dbReference>
<feature type="compositionally biased region" description="Polar residues" evidence="10">
    <location>
        <begin position="255"/>
        <end position="265"/>
    </location>
</feature>
<comment type="subcellular location">
    <subcellularLocation>
        <location evidence="1">Cytoplasm</location>
    </subcellularLocation>
</comment>
<accession>A0A8C7MP22</accession>
<organism evidence="12 13">
    <name type="scientific">Oncorhynchus kisutch</name>
    <name type="common">Coho salmon</name>
    <name type="synonym">Salmo kisutch</name>
    <dbReference type="NCBI Taxonomy" id="8019"/>
    <lineage>
        <taxon>Eukaryota</taxon>
        <taxon>Metazoa</taxon>
        <taxon>Chordata</taxon>
        <taxon>Craniata</taxon>
        <taxon>Vertebrata</taxon>
        <taxon>Euteleostomi</taxon>
        <taxon>Actinopterygii</taxon>
        <taxon>Neopterygii</taxon>
        <taxon>Teleostei</taxon>
        <taxon>Protacanthopterygii</taxon>
        <taxon>Salmoniformes</taxon>
        <taxon>Salmonidae</taxon>
        <taxon>Salmoninae</taxon>
        <taxon>Oncorhynchus</taxon>
    </lineage>
</organism>
<evidence type="ECO:0000256" key="10">
    <source>
        <dbReference type="SAM" id="MobiDB-lite"/>
    </source>
</evidence>
<dbReference type="InterPro" id="IPR015943">
    <property type="entry name" value="WD40/YVTN_repeat-like_dom_sf"/>
</dbReference>
<keyword evidence="6" id="KW-0677">Repeat</keyword>
<dbReference type="Proteomes" id="UP000694557">
    <property type="component" value="Unassembled WGS sequence"/>
</dbReference>
<keyword evidence="13" id="KW-1185">Reference proteome</keyword>
<gene>
    <name evidence="12" type="primary">STRN</name>
</gene>
<feature type="region of interest" description="Disordered" evidence="10">
    <location>
        <begin position="117"/>
        <end position="144"/>
    </location>
</feature>
<dbReference type="InterPro" id="IPR019775">
    <property type="entry name" value="WD40_repeat_CS"/>
</dbReference>
<evidence type="ECO:0000256" key="8">
    <source>
        <dbReference type="ARBA" id="ARBA00023054"/>
    </source>
</evidence>
<evidence type="ECO:0000256" key="3">
    <source>
        <dbReference type="ARBA" id="ARBA00022490"/>
    </source>
</evidence>
<evidence type="ECO:0000259" key="11">
    <source>
        <dbReference type="Pfam" id="PF08232"/>
    </source>
</evidence>
<dbReference type="InterPro" id="IPR051488">
    <property type="entry name" value="WD_repeat_striatin"/>
</dbReference>
<feature type="repeat" description="WD" evidence="9">
    <location>
        <begin position="322"/>
        <end position="363"/>
    </location>
</feature>
<feature type="repeat" description="WD" evidence="9">
    <location>
        <begin position="375"/>
        <end position="407"/>
    </location>
</feature>
<dbReference type="GeneTree" id="ENSGT00950000183095"/>
<name>A0A8C7MP22_ONCKI</name>
<dbReference type="PRINTS" id="PR00320">
    <property type="entry name" value="GPROTEINBRPT"/>
</dbReference>
<keyword evidence="5 9" id="KW-0853">WD repeat</keyword>
<dbReference type="InterPro" id="IPR013258">
    <property type="entry name" value="Striatin_N"/>
</dbReference>
<feature type="repeat" description="WD" evidence="9">
    <location>
        <begin position="428"/>
        <end position="469"/>
    </location>
</feature>
<evidence type="ECO:0000313" key="12">
    <source>
        <dbReference type="Ensembl" id="ENSOKIP00005068920.1"/>
    </source>
</evidence>
<sequence>MDEQAGPGVFFNNNNNSILAGVGKVLLPEGDAGEADRSPYSIPGILHFLQHEWARFEVDRAQWEVDRAELQAQTAFLQGERKGQENLKKDLVRRIKMLEYVLKQERAKYHKLKYGTELNQGDMKPPSYDSDEVNENDAPGSLNNQLSWKQGRQLLRQYLQEVGYTDTILDVKAQRVQTLLAMAGGGRPGERTGPETPLVNGTGTVPKGTDTGGGWVYRTAHNTKPPSSSSPALNMDTSEDPDAEDALKGFDFLSSPDNMDTSPESRSAADGTDWGERWGGRDGLGGEGGDGTDGGDRGDTGQTGMSNNKDALRRTWNPKLTLRSHFDGVRGLAFHPIEPVLVTASEDHTLKMWNLQKTAPAKKNASVDVEPMYTFRAHQGAVLCVVMSSTGEQCFSGGLDGTIQSWNTPNPNLDPYDSYEPSVLRGALCGHTDSVWGLVYSGVHRRLLSCSGDGTVKLWDASDTKPALVTFQNKEFGVPSSVDLLCSDPAHMVTSFTSGRIGLFNMETQQLVLSLESAAETGTRCQINKVLSHPTLPITITAEEDRHIKFFDNNTGKLIHSMVAHLDAVTSLAVDPNGLYLMSGSHDCSIRLWNLETKTCIQEFTAHRKKNDESIHDVAFHPSKAYIASAGADALAKVFV</sequence>
<dbReference type="SMART" id="SM00320">
    <property type="entry name" value="WD40"/>
    <property type="match status" value="6"/>
</dbReference>
<keyword evidence="3" id="KW-0963">Cytoplasm</keyword>
<dbReference type="CDD" id="cd00200">
    <property type="entry name" value="WD40"/>
    <property type="match status" value="1"/>
</dbReference>
<comment type="similarity">
    <text evidence="2">Belongs to the WD repeat striatin family.</text>
</comment>
<feature type="compositionally biased region" description="Polar residues" evidence="10">
    <location>
        <begin position="220"/>
        <end position="236"/>
    </location>
</feature>
<dbReference type="GO" id="GO:0070016">
    <property type="term" value="F:armadillo repeat domain binding"/>
    <property type="evidence" value="ECO:0007669"/>
    <property type="project" value="TreeGrafter"/>
</dbReference>
<dbReference type="InterPro" id="IPR001680">
    <property type="entry name" value="WD40_rpt"/>
</dbReference>
<dbReference type="InterPro" id="IPR020472">
    <property type="entry name" value="WD40_PAC1"/>
</dbReference>
<dbReference type="GO" id="GO:0030425">
    <property type="term" value="C:dendrite"/>
    <property type="evidence" value="ECO:0007669"/>
    <property type="project" value="TreeGrafter"/>
</dbReference>
<feature type="compositionally biased region" description="Gly residues" evidence="10">
    <location>
        <begin position="281"/>
        <end position="292"/>
    </location>
</feature>
<proteinExistence type="inferred from homology"/>
<evidence type="ECO:0000256" key="4">
    <source>
        <dbReference type="ARBA" id="ARBA00022553"/>
    </source>
</evidence>
<dbReference type="FunFam" id="1.20.5.300:FF:000001">
    <property type="entry name" value="striatin isoform X1"/>
    <property type="match status" value="1"/>
</dbReference>
<dbReference type="PANTHER" id="PTHR15653:SF2">
    <property type="entry name" value="STRIATIN"/>
    <property type="match status" value="1"/>
</dbReference>
<feature type="domain" description="Striatin N-terminal" evidence="11">
    <location>
        <begin position="42"/>
        <end position="169"/>
    </location>
</feature>
<dbReference type="GO" id="GO:0005737">
    <property type="term" value="C:cytoplasm"/>
    <property type="evidence" value="ECO:0007669"/>
    <property type="project" value="UniProtKB-SubCell"/>
</dbReference>
<dbReference type="Gene3D" id="2.130.10.10">
    <property type="entry name" value="YVTN repeat-like/Quinoprotein amine dehydrogenase"/>
    <property type="match status" value="3"/>
</dbReference>
<dbReference type="PANTHER" id="PTHR15653">
    <property type="entry name" value="STRIATIN"/>
    <property type="match status" value="1"/>
</dbReference>
<keyword evidence="4" id="KW-0597">Phosphoprotein</keyword>
<keyword evidence="8" id="KW-0175">Coiled coil</keyword>
<feature type="repeat" description="WD" evidence="9">
    <location>
        <begin position="562"/>
        <end position="603"/>
    </location>
</feature>
<dbReference type="AlphaFoldDB" id="A0A8C7MP22"/>
<dbReference type="SUPFAM" id="SSF50978">
    <property type="entry name" value="WD40 repeat-like"/>
    <property type="match status" value="1"/>
</dbReference>
<dbReference type="Gene3D" id="1.20.5.300">
    <property type="match status" value="1"/>
</dbReference>
<feature type="region of interest" description="Disordered" evidence="10">
    <location>
        <begin position="183"/>
        <end position="312"/>
    </location>
</feature>
<evidence type="ECO:0000256" key="5">
    <source>
        <dbReference type="ARBA" id="ARBA00022574"/>
    </source>
</evidence>
<dbReference type="PROSITE" id="PS50082">
    <property type="entry name" value="WD_REPEATS_2"/>
    <property type="match status" value="4"/>
</dbReference>
<reference evidence="12" key="2">
    <citation type="submission" date="2025-09" db="UniProtKB">
        <authorList>
            <consortium name="Ensembl"/>
        </authorList>
    </citation>
    <scope>IDENTIFICATION</scope>
</reference>
<evidence type="ECO:0000256" key="9">
    <source>
        <dbReference type="PROSITE-ProRule" id="PRU00221"/>
    </source>
</evidence>
<dbReference type="Pfam" id="PF08232">
    <property type="entry name" value="Striatin"/>
    <property type="match status" value="1"/>
</dbReference>
<dbReference type="GO" id="GO:0051721">
    <property type="term" value="F:protein phosphatase 2A binding"/>
    <property type="evidence" value="ECO:0007669"/>
    <property type="project" value="TreeGrafter"/>
</dbReference>
<evidence type="ECO:0000256" key="2">
    <source>
        <dbReference type="ARBA" id="ARBA00009616"/>
    </source>
</evidence>
<dbReference type="Pfam" id="PF00400">
    <property type="entry name" value="WD40"/>
    <property type="match status" value="5"/>
</dbReference>
<evidence type="ECO:0000256" key="7">
    <source>
        <dbReference type="ARBA" id="ARBA00022860"/>
    </source>
</evidence>
<dbReference type="GO" id="GO:0044877">
    <property type="term" value="F:protein-containing complex binding"/>
    <property type="evidence" value="ECO:0007669"/>
    <property type="project" value="TreeGrafter"/>
</dbReference>
<protein>
    <submittedName>
        <fullName evidence="12">Striatin</fullName>
    </submittedName>
</protein>
<dbReference type="FunFam" id="2.130.10.10:FF:000498">
    <property type="entry name" value="Striatin 3"/>
    <property type="match status" value="1"/>
</dbReference>
<dbReference type="GO" id="GO:0005516">
    <property type="term" value="F:calmodulin binding"/>
    <property type="evidence" value="ECO:0007669"/>
    <property type="project" value="UniProtKB-KW"/>
</dbReference>
<evidence type="ECO:0000313" key="13">
    <source>
        <dbReference type="Proteomes" id="UP000694557"/>
    </source>
</evidence>
<keyword evidence="7" id="KW-0112">Calmodulin-binding</keyword>
<dbReference type="PROSITE" id="PS00678">
    <property type="entry name" value="WD_REPEATS_1"/>
    <property type="match status" value="2"/>
</dbReference>
<evidence type="ECO:0000256" key="1">
    <source>
        <dbReference type="ARBA" id="ARBA00004496"/>
    </source>
</evidence>
<reference evidence="12" key="1">
    <citation type="submission" date="2025-08" db="UniProtKB">
        <authorList>
            <consortium name="Ensembl"/>
        </authorList>
    </citation>
    <scope>IDENTIFICATION</scope>
</reference>
<evidence type="ECO:0000256" key="6">
    <source>
        <dbReference type="ARBA" id="ARBA00022737"/>
    </source>
</evidence>